<dbReference type="GO" id="GO:0003824">
    <property type="term" value="F:catalytic activity"/>
    <property type="evidence" value="ECO:0007669"/>
    <property type="project" value="UniProtKB-KW"/>
</dbReference>
<dbReference type="PANTHER" id="PTHR37984">
    <property type="entry name" value="PROTEIN CBG26694"/>
    <property type="match status" value="1"/>
</dbReference>
<reference evidence="4" key="1">
    <citation type="journal article" date="2007" name="PLoS ONE">
        <title>The first genome sequence of an elite grapevine cultivar (Pinot noir Vitis vinifera L.): coping with a highly heterozygous genome.</title>
        <authorList>
            <person name="Velasco R."/>
            <person name="Zharkikh A."/>
            <person name="Troggio M."/>
            <person name="Cartwright D.A."/>
            <person name="Cestaro A."/>
            <person name="Pruss D."/>
            <person name="Pindo M."/>
            <person name="FitzGerald L.M."/>
            <person name="Vezzulli S."/>
            <person name="Reid J."/>
            <person name="Malacarne G."/>
            <person name="Iliev D."/>
            <person name="Coppola G."/>
            <person name="Wardell B."/>
            <person name="Micheletti D."/>
            <person name="Macalma T."/>
            <person name="Facci M."/>
            <person name="Mitchell J.T."/>
            <person name="Perazzolli M."/>
            <person name="Eldredge G."/>
            <person name="Gatto P."/>
            <person name="Oyzerski R."/>
            <person name="Moretto M."/>
            <person name="Gutin N."/>
            <person name="Stefanini M."/>
            <person name="Chen Y."/>
            <person name="Segala C."/>
            <person name="Davenport C."/>
            <person name="Dematte L."/>
            <person name="Mraz A."/>
            <person name="Battilana J."/>
            <person name="Stormo K."/>
            <person name="Costa F."/>
            <person name="Tao Q."/>
            <person name="Si-Ammour A."/>
            <person name="Harkins T."/>
            <person name="Lackey A."/>
            <person name="Perbost C."/>
            <person name="Taillon B."/>
            <person name="Stella A."/>
            <person name="Solovyev V."/>
            <person name="Fawcett J.A."/>
            <person name="Sterck L."/>
            <person name="Vandepoele K."/>
            <person name="Grando S.M."/>
            <person name="Toppo S."/>
            <person name="Moser C."/>
            <person name="Lanchbury J."/>
            <person name="Bogden R."/>
            <person name="Skolnick M."/>
            <person name="Sgaramella V."/>
            <person name="Bhatnagar S.K."/>
            <person name="Fontana P."/>
            <person name="Gutin A."/>
            <person name="Van de Peer Y."/>
            <person name="Salamini F."/>
            <person name="Viola R."/>
        </authorList>
    </citation>
    <scope>NUCLEOTIDE SEQUENCE</scope>
</reference>
<gene>
    <name evidence="4" type="ORF">VITISV_014359</name>
</gene>
<dbReference type="FunFam" id="3.30.70.270:FF:000020">
    <property type="entry name" value="Transposon Tf2-6 polyprotein-like Protein"/>
    <property type="match status" value="1"/>
</dbReference>
<evidence type="ECO:0008006" key="5">
    <source>
        <dbReference type="Google" id="ProtNLM"/>
    </source>
</evidence>
<protein>
    <recommendedName>
        <fullName evidence="5">Retrovirus-related Pol polyprotein from transposon 17.6</fullName>
    </recommendedName>
</protein>
<name>A5AZU3_VITVI</name>
<feature type="domain" description="Reverse transcriptase" evidence="2">
    <location>
        <begin position="380"/>
        <end position="477"/>
    </location>
</feature>
<accession>A5AZU3</accession>
<keyword evidence="1" id="KW-0511">Multifunctional enzyme</keyword>
<dbReference type="InterPro" id="IPR041577">
    <property type="entry name" value="RT_RNaseH_2"/>
</dbReference>
<dbReference type="Pfam" id="PF00078">
    <property type="entry name" value="RVT_1"/>
    <property type="match status" value="1"/>
</dbReference>
<dbReference type="SUPFAM" id="SSF56672">
    <property type="entry name" value="DNA/RNA polymerases"/>
    <property type="match status" value="1"/>
</dbReference>
<evidence type="ECO:0000259" key="3">
    <source>
        <dbReference type="Pfam" id="PF17919"/>
    </source>
</evidence>
<dbReference type="InterPro" id="IPR043128">
    <property type="entry name" value="Rev_trsase/Diguanyl_cyclase"/>
</dbReference>
<dbReference type="InterPro" id="IPR043502">
    <property type="entry name" value="DNA/RNA_pol_sf"/>
</dbReference>
<dbReference type="PANTHER" id="PTHR37984:SF5">
    <property type="entry name" value="PROTEIN NYNRIN-LIKE"/>
    <property type="match status" value="1"/>
</dbReference>
<dbReference type="EMBL" id="AM441744">
    <property type="protein sequence ID" value="CAN82736.1"/>
    <property type="molecule type" value="Genomic_DNA"/>
</dbReference>
<evidence type="ECO:0000313" key="4">
    <source>
        <dbReference type="EMBL" id="CAN82736.1"/>
    </source>
</evidence>
<evidence type="ECO:0000256" key="1">
    <source>
        <dbReference type="ARBA" id="ARBA00023268"/>
    </source>
</evidence>
<feature type="domain" description="Reverse transcriptase/retrotransposon-derived protein RNase H-like" evidence="3">
    <location>
        <begin position="547"/>
        <end position="643"/>
    </location>
</feature>
<dbReference type="Pfam" id="PF17919">
    <property type="entry name" value="RT_RNaseH_2"/>
    <property type="match status" value="1"/>
</dbReference>
<sequence length="744" mass="87357">MHKTSALKNEISNFKVVEDEKFFACRERFREMVVACPHHRFDNWMLVSYFYEDMSPPNKQLLEIMCGGDFMNKNPNESFQFLNCVVEVCRSCEEPIVKEPPRDKLMNRVRTTRVYNLSESLDVQAKFETIMRRLDDLEARGVQEIQIVGGIVQIYHGEKVTMASFSTMHKHKVGDKTLEILDVLKQVKINSSLLDMIKQVLAYAKFHKDLCIVKRMIKLSKKSFLIEQVSAIIENKAMVKHKDLGNMTMEMNFFNLCKQSMDHDDVEDEEACLIEALLQEHTKNLMDKNIDEFFSTITKEEHVEVATKWKEKCNIQTLNNVENDEKNKKREVEIRELELKPLPHGLKYVYLEKNEEKLVVIYATLTEEKLNIVTKKYHFPLHFLDQEKTTFACPFGTYAYKRMSFGICNAPATFQRCMLIIFSDMVERIMEVFTDDLKVYEKTFDECLLNLKKDLKRCIEKDLVLNWEKCHFLATSRVLLSHIISREGIQVDPAKIKLILKLHLPTTIKEVRQFSGHASFYRRFIQDFSKISQPLCALLLNEAKFIWTKSYQKAFERLKSLLTIVPIVRPSNQSLPFRLMCDVNDYVVGVVLGQREDQKPYVMYYASKTLNDAQRNYTNTEKNLIAMVLVLDKFRNYLLKTSIVNNVVVDHLSRVRVESHFKEALNNDEFLDDALCAVEKLLWFTNIVSYLAIGELPSKFNMETKKSFLSREKHYTCYDSYLYKFYLDQTIRRCVPEDEQQDIL</sequence>
<dbReference type="InterPro" id="IPR000477">
    <property type="entry name" value="RT_dom"/>
</dbReference>
<dbReference type="AlphaFoldDB" id="A5AZU3"/>
<dbReference type="Gene3D" id="3.10.20.370">
    <property type="match status" value="1"/>
</dbReference>
<evidence type="ECO:0000259" key="2">
    <source>
        <dbReference type="Pfam" id="PF00078"/>
    </source>
</evidence>
<organism evidence="4">
    <name type="scientific">Vitis vinifera</name>
    <name type="common">Grape</name>
    <dbReference type="NCBI Taxonomy" id="29760"/>
    <lineage>
        <taxon>Eukaryota</taxon>
        <taxon>Viridiplantae</taxon>
        <taxon>Streptophyta</taxon>
        <taxon>Embryophyta</taxon>
        <taxon>Tracheophyta</taxon>
        <taxon>Spermatophyta</taxon>
        <taxon>Magnoliopsida</taxon>
        <taxon>eudicotyledons</taxon>
        <taxon>Gunneridae</taxon>
        <taxon>Pentapetalae</taxon>
        <taxon>rosids</taxon>
        <taxon>Vitales</taxon>
        <taxon>Vitaceae</taxon>
        <taxon>Viteae</taxon>
        <taxon>Vitis</taxon>
    </lineage>
</organism>
<proteinExistence type="predicted"/>
<dbReference type="InterPro" id="IPR050951">
    <property type="entry name" value="Retrovirus_Pol_polyprotein"/>
</dbReference>
<dbReference type="CDD" id="cd01647">
    <property type="entry name" value="RT_LTR"/>
    <property type="match status" value="1"/>
</dbReference>
<dbReference type="Gene3D" id="3.30.70.270">
    <property type="match status" value="2"/>
</dbReference>